<accession>A0AAN0K199</accession>
<dbReference type="EnsemblMetazoa" id="XM_020007737.1">
    <property type="protein sequence ID" value="XP_019863296.1"/>
    <property type="gene ID" value="LOC109592229"/>
</dbReference>
<dbReference type="GeneID" id="109592229"/>
<feature type="coiled-coil region" evidence="1">
    <location>
        <begin position="272"/>
        <end position="306"/>
    </location>
</feature>
<evidence type="ECO:0000256" key="1">
    <source>
        <dbReference type="SAM" id="Coils"/>
    </source>
</evidence>
<protein>
    <submittedName>
        <fullName evidence="2">Uncharacterized protein</fullName>
    </submittedName>
</protein>
<dbReference type="KEGG" id="aqu:109592229"/>
<dbReference type="AlphaFoldDB" id="A0AAN0K199"/>
<reference evidence="2" key="2">
    <citation type="submission" date="2024-06" db="UniProtKB">
        <authorList>
            <consortium name="EnsemblMetazoa"/>
        </authorList>
    </citation>
    <scope>IDENTIFICATION</scope>
</reference>
<keyword evidence="1" id="KW-0175">Coiled coil</keyword>
<proteinExistence type="predicted"/>
<organism evidence="2 3">
    <name type="scientific">Amphimedon queenslandica</name>
    <name type="common">Sponge</name>
    <dbReference type="NCBI Taxonomy" id="400682"/>
    <lineage>
        <taxon>Eukaryota</taxon>
        <taxon>Metazoa</taxon>
        <taxon>Porifera</taxon>
        <taxon>Demospongiae</taxon>
        <taxon>Heteroscleromorpha</taxon>
        <taxon>Haplosclerida</taxon>
        <taxon>Niphatidae</taxon>
        <taxon>Amphimedon</taxon>
    </lineage>
</organism>
<dbReference type="Proteomes" id="UP000007879">
    <property type="component" value="Unassembled WGS sequence"/>
</dbReference>
<evidence type="ECO:0000313" key="3">
    <source>
        <dbReference type="Proteomes" id="UP000007879"/>
    </source>
</evidence>
<evidence type="ECO:0000313" key="2">
    <source>
        <dbReference type="EnsemblMetazoa" id="XP_019863296.1"/>
    </source>
</evidence>
<sequence length="414" mass="47377">MYILEKRKSQIFLCASSNSEFAEDSVILGHKILFPRDMRNEFKDMRVKFGSTFYDVRLLFSKKWSESQSDINNVKALLIDIFPDLRAELSVVKTIDGVLDVVKRKCSIIDIRPLEVLAQKFEVKEAEAIIREHKEAAEEFCKSVSVNVFQDQTLQVIPTQHLLCETITFVLNWNPDETTLQDINDVLLELKVLHKYQIKVVGVGTGSVIVTCYCPAEYTSSLIVTVLKKIEILQERGLTDFIVGNCTIWNNVAHEVSEMTNKEIDQITKSTVIDYEDTEKELRQQLAEKNRKILELQQEKQQAHLLPAESNDELNKKLEVQFAIGRRKTLEIEDLKATVRQKEDKIIAIEKELVSLRELSENQLQEIEQLKLKLNALPVAACMTTHTVESDNEVIKSKGELKSCCAYNALCNLN</sequence>
<reference evidence="3" key="1">
    <citation type="journal article" date="2010" name="Nature">
        <title>The Amphimedon queenslandica genome and the evolution of animal complexity.</title>
        <authorList>
            <person name="Srivastava M."/>
            <person name="Simakov O."/>
            <person name="Chapman J."/>
            <person name="Fahey B."/>
            <person name="Gauthier M.E."/>
            <person name="Mitros T."/>
            <person name="Richards G.S."/>
            <person name="Conaco C."/>
            <person name="Dacre M."/>
            <person name="Hellsten U."/>
            <person name="Larroux C."/>
            <person name="Putnam N.H."/>
            <person name="Stanke M."/>
            <person name="Adamska M."/>
            <person name="Darling A."/>
            <person name="Degnan S.M."/>
            <person name="Oakley T.H."/>
            <person name="Plachetzki D.C."/>
            <person name="Zhai Y."/>
            <person name="Adamski M."/>
            <person name="Calcino A."/>
            <person name="Cummins S.F."/>
            <person name="Goodstein D.M."/>
            <person name="Harris C."/>
            <person name="Jackson D.J."/>
            <person name="Leys S.P."/>
            <person name="Shu S."/>
            <person name="Woodcroft B.J."/>
            <person name="Vervoort M."/>
            <person name="Kosik K.S."/>
            <person name="Manning G."/>
            <person name="Degnan B.M."/>
            <person name="Rokhsar D.S."/>
        </authorList>
    </citation>
    <scope>NUCLEOTIDE SEQUENCE [LARGE SCALE GENOMIC DNA]</scope>
</reference>
<feature type="coiled-coil region" evidence="1">
    <location>
        <begin position="332"/>
        <end position="377"/>
    </location>
</feature>
<keyword evidence="3" id="KW-1185">Reference proteome</keyword>
<name>A0AAN0K199_AMPQE</name>
<dbReference type="RefSeq" id="XP_019863296.1">
    <property type="nucleotide sequence ID" value="XM_020007737.1"/>
</dbReference>